<dbReference type="InterPro" id="IPR045093">
    <property type="entry name" value="Cullin"/>
</dbReference>
<dbReference type="SMART" id="SM00884">
    <property type="entry name" value="Cullin_Nedd8"/>
    <property type="match status" value="1"/>
</dbReference>
<dbReference type="InterPro" id="IPR019559">
    <property type="entry name" value="Cullin_neddylation_domain"/>
</dbReference>
<dbReference type="InterPro" id="IPR036390">
    <property type="entry name" value="WH_DNA-bd_sf"/>
</dbReference>
<evidence type="ECO:0000313" key="9">
    <source>
        <dbReference type="Proteomes" id="UP000230066"/>
    </source>
</evidence>
<dbReference type="SUPFAM" id="SSF46785">
    <property type="entry name" value="Winged helix' DNA-binding domain"/>
    <property type="match status" value="1"/>
</dbReference>
<dbReference type="InterPro" id="IPR001373">
    <property type="entry name" value="Cullin_N"/>
</dbReference>
<evidence type="ECO:0000256" key="2">
    <source>
        <dbReference type="ARBA" id="ARBA00022499"/>
    </source>
</evidence>
<dbReference type="InterPro" id="IPR016158">
    <property type="entry name" value="Cullin_homology"/>
</dbReference>
<protein>
    <submittedName>
        <fullName evidence="8">Cullin-2</fullName>
    </submittedName>
</protein>
<feature type="domain" description="Cullin family profile" evidence="7">
    <location>
        <begin position="399"/>
        <end position="607"/>
    </location>
</feature>
<proteinExistence type="inferred from homology"/>
<dbReference type="PROSITE" id="PS50069">
    <property type="entry name" value="CULLIN_2"/>
    <property type="match status" value="1"/>
</dbReference>
<reference evidence="8" key="1">
    <citation type="submission" date="2019-03" db="EMBL/GenBank/DDBJ databases">
        <title>Improved annotation for the trematode Fasciola hepatica.</title>
        <authorList>
            <person name="Choi Y.-J."/>
            <person name="Martin J."/>
            <person name="Mitreva M."/>
        </authorList>
    </citation>
    <scope>NUCLEOTIDE SEQUENCE [LARGE SCALE GENOMIC DNA]</scope>
</reference>
<evidence type="ECO:0000256" key="6">
    <source>
        <dbReference type="SAM" id="MobiDB-lite"/>
    </source>
</evidence>
<dbReference type="GO" id="GO:0006511">
    <property type="term" value="P:ubiquitin-dependent protein catabolic process"/>
    <property type="evidence" value="ECO:0007669"/>
    <property type="project" value="InterPro"/>
</dbReference>
<dbReference type="InterPro" id="IPR036317">
    <property type="entry name" value="Cullin_homology_sf"/>
</dbReference>
<keyword evidence="2" id="KW-1017">Isopeptide bond</keyword>
<dbReference type="Gene3D" id="1.20.1310.10">
    <property type="entry name" value="Cullin Repeats"/>
    <property type="match status" value="4"/>
</dbReference>
<dbReference type="Gene3D" id="1.10.10.10">
    <property type="entry name" value="Winged helix-like DNA-binding domain superfamily/Winged helix DNA-binding domain"/>
    <property type="match status" value="1"/>
</dbReference>
<feature type="compositionally biased region" description="Polar residues" evidence="6">
    <location>
        <begin position="637"/>
        <end position="655"/>
    </location>
</feature>
<dbReference type="PANTHER" id="PTHR11932">
    <property type="entry name" value="CULLIN"/>
    <property type="match status" value="1"/>
</dbReference>
<evidence type="ECO:0000259" key="7">
    <source>
        <dbReference type="PROSITE" id="PS50069"/>
    </source>
</evidence>
<comment type="similarity">
    <text evidence="1 4 5">Belongs to the cullin family.</text>
</comment>
<dbReference type="InterPro" id="IPR036388">
    <property type="entry name" value="WH-like_DNA-bd_sf"/>
</dbReference>
<evidence type="ECO:0000256" key="1">
    <source>
        <dbReference type="ARBA" id="ARBA00006019"/>
    </source>
</evidence>
<evidence type="ECO:0000256" key="4">
    <source>
        <dbReference type="PROSITE-ProRule" id="PRU00330"/>
    </source>
</evidence>
<dbReference type="GO" id="GO:0031625">
    <property type="term" value="F:ubiquitin protein ligase binding"/>
    <property type="evidence" value="ECO:0007669"/>
    <property type="project" value="InterPro"/>
</dbReference>
<dbReference type="Gene3D" id="3.30.230.130">
    <property type="entry name" value="Cullin, Chain C, Domain 2"/>
    <property type="match status" value="1"/>
</dbReference>
<dbReference type="InterPro" id="IPR016159">
    <property type="entry name" value="Cullin_repeat-like_dom_sf"/>
</dbReference>
<name>A0A4E0RXT3_FASHE</name>
<dbReference type="FunFam" id="1.20.1310.10:FF:000002">
    <property type="entry name" value="cullin-3 isoform X1"/>
    <property type="match status" value="1"/>
</dbReference>
<evidence type="ECO:0000313" key="8">
    <source>
        <dbReference type="EMBL" id="THD20820.1"/>
    </source>
</evidence>
<sequence length="813" mass="93329">MFGTNSVDFISKWSQLSVVVSKLIRCDHVTRERWNNSFHDVYALCHSRPSSHAATLYSSTTSLISVRVKEIAAELDIIDDLALLPAYANHWNVFHRGLTCLDNLYRVVNQQYVKNLRPTEAEMCYGAILPMADRHTMEILEVGLAHWKLYLIDNIKLRLSRCLMREVANDRNGIEGQQSTIPRVLKSFLNVGKLRDIEKAGMDIYNEIFHEPLLNQTKEFYSLWAAQRQNELSCSNYINEALALRQQEENRVAQYYKYSGENVFALFQQIVVKDRLEFLNRSVQQMVADEHKTDLRNLYLLLAPNNLHTELSRWFGQQVAACTRKALSDLSADPVTASSQFVDSLLSLRDQFTRFLDEVFDGNNTFRDQMDKAFNLAINERTPGFGGPSPSTTQVQTRRPSELLCRYMDSLLRNSVKSVPQSEVETKLKSLITIFKYLDDKDMFQRFYQKMLFKRLIFNAPPAMDLEELVIGQLKVVCGYEFTNKFHRMFNDIQLGPELNRDFTEYLKTLNVNYKFGYQFNILTQCSWPISPSSNTEFNLPTELQQCTSHFESFYASRYQGRKMRWAHQFSTVELALFYLPKPYQVYLPVMHAAILLQFNLTDSFRIPFRDFYGHVHMISPPVSTTGASADQPPDASVSSGSLSSRPNPMDTSTLEGGEAASAAQELIQRLLVPLLELQLLYMEQDGKIKSSLDSVPLGPDTWVVLNENFQSKRLKIRVAATSNAKEAVQAEAHKVEQQVTDDRRYFIKAAIVRIMKARKHMDHTSLVAEVVQQASGRFHASTTLIKQCIENLIEQDYLERSPEGASQYNYLA</sequence>
<dbReference type="InterPro" id="IPR059120">
    <property type="entry name" value="Cullin-like_AB"/>
</dbReference>
<accession>A0A4E0RXT3</accession>
<dbReference type="Pfam" id="PF26557">
    <property type="entry name" value="Cullin_AB"/>
    <property type="match status" value="1"/>
</dbReference>
<dbReference type="SUPFAM" id="SSF74788">
    <property type="entry name" value="Cullin repeat-like"/>
    <property type="match status" value="1"/>
</dbReference>
<dbReference type="InterPro" id="IPR016157">
    <property type="entry name" value="Cullin_CS"/>
</dbReference>
<keyword evidence="3" id="KW-0832">Ubl conjugation</keyword>
<gene>
    <name evidence="8" type="ORF">D915_008282</name>
</gene>
<feature type="region of interest" description="Disordered" evidence="6">
    <location>
        <begin position="624"/>
        <end position="659"/>
    </location>
</feature>
<dbReference type="Pfam" id="PF10557">
    <property type="entry name" value="Cullin_Nedd8"/>
    <property type="match status" value="1"/>
</dbReference>
<dbReference type="SMART" id="SM00182">
    <property type="entry name" value="CULLIN"/>
    <property type="match status" value="1"/>
</dbReference>
<dbReference type="Pfam" id="PF00888">
    <property type="entry name" value="Cullin"/>
    <property type="match status" value="1"/>
</dbReference>
<evidence type="ECO:0000256" key="5">
    <source>
        <dbReference type="RuleBase" id="RU003829"/>
    </source>
</evidence>
<dbReference type="Proteomes" id="UP000230066">
    <property type="component" value="Unassembled WGS sequence"/>
</dbReference>
<dbReference type="FunFam" id="1.10.10.10:FF:000014">
    <property type="entry name" value="Cullin 1"/>
    <property type="match status" value="1"/>
</dbReference>
<dbReference type="SUPFAM" id="SSF75632">
    <property type="entry name" value="Cullin homology domain"/>
    <property type="match status" value="1"/>
</dbReference>
<dbReference type="PROSITE" id="PS01256">
    <property type="entry name" value="CULLIN_1"/>
    <property type="match status" value="1"/>
</dbReference>
<dbReference type="AlphaFoldDB" id="A0A4E0RXT3"/>
<keyword evidence="9" id="KW-1185">Reference proteome</keyword>
<evidence type="ECO:0000256" key="3">
    <source>
        <dbReference type="ARBA" id="ARBA00022843"/>
    </source>
</evidence>
<dbReference type="EMBL" id="JXXN02004165">
    <property type="protein sequence ID" value="THD20820.1"/>
    <property type="molecule type" value="Genomic_DNA"/>
</dbReference>
<organism evidence="8 9">
    <name type="scientific">Fasciola hepatica</name>
    <name type="common">Liver fluke</name>
    <dbReference type="NCBI Taxonomy" id="6192"/>
    <lineage>
        <taxon>Eukaryota</taxon>
        <taxon>Metazoa</taxon>
        <taxon>Spiralia</taxon>
        <taxon>Lophotrochozoa</taxon>
        <taxon>Platyhelminthes</taxon>
        <taxon>Trematoda</taxon>
        <taxon>Digenea</taxon>
        <taxon>Plagiorchiida</taxon>
        <taxon>Echinostomata</taxon>
        <taxon>Echinostomatoidea</taxon>
        <taxon>Fasciolidae</taxon>
        <taxon>Fasciola</taxon>
    </lineage>
</organism>
<dbReference type="GO" id="GO:0031461">
    <property type="term" value="C:cullin-RING ubiquitin ligase complex"/>
    <property type="evidence" value="ECO:0007669"/>
    <property type="project" value="InterPro"/>
</dbReference>
<comment type="caution">
    <text evidence="8">The sequence shown here is derived from an EMBL/GenBank/DDBJ whole genome shotgun (WGS) entry which is preliminary data.</text>
</comment>